<evidence type="ECO:0000313" key="2">
    <source>
        <dbReference type="Proteomes" id="UP000219467"/>
    </source>
</evidence>
<accession>A0A285CQ56</accession>
<dbReference type="Gene3D" id="1.25.40.380">
    <property type="entry name" value="Protein of unknown function DUF1810"/>
    <property type="match status" value="1"/>
</dbReference>
<dbReference type="SUPFAM" id="SSF140736">
    <property type="entry name" value="Rv1873-like"/>
    <property type="match status" value="1"/>
</dbReference>
<dbReference type="InterPro" id="IPR014937">
    <property type="entry name" value="DUF1810"/>
</dbReference>
<dbReference type="Proteomes" id="UP000219467">
    <property type="component" value="Unassembled WGS sequence"/>
</dbReference>
<proteinExistence type="predicted"/>
<reference evidence="2" key="1">
    <citation type="submission" date="2017-08" db="EMBL/GenBank/DDBJ databases">
        <authorList>
            <person name="Varghese N."/>
            <person name="Submissions S."/>
        </authorList>
    </citation>
    <scope>NUCLEOTIDE SEQUENCE [LARGE SCALE GENOMIC DNA]</scope>
    <source>
        <strain evidence="2">JA234</strain>
    </source>
</reference>
<dbReference type="RefSeq" id="WP_097029644.1">
    <property type="nucleotide sequence ID" value="NZ_OAOQ01000003.1"/>
</dbReference>
<gene>
    <name evidence="1" type="ORF">SAMN05878503_103175</name>
</gene>
<dbReference type="EMBL" id="OAOQ01000003">
    <property type="protein sequence ID" value="SNX69188.1"/>
    <property type="molecule type" value="Genomic_DNA"/>
</dbReference>
<dbReference type="Pfam" id="PF08837">
    <property type="entry name" value="DUF1810"/>
    <property type="match status" value="1"/>
</dbReference>
<dbReference type="InterPro" id="IPR036287">
    <property type="entry name" value="Rv1873-like_sf"/>
</dbReference>
<evidence type="ECO:0000313" key="1">
    <source>
        <dbReference type="EMBL" id="SNX69188.1"/>
    </source>
</evidence>
<protein>
    <recommendedName>
        <fullName evidence="3">DUF1810 domain-containing protein</fullName>
    </recommendedName>
</protein>
<name>A0A285CQ56_9RHOB</name>
<keyword evidence="2" id="KW-1185">Reference proteome</keyword>
<dbReference type="AlphaFoldDB" id="A0A285CQ56"/>
<dbReference type="OrthoDB" id="9801870at2"/>
<evidence type="ECO:0008006" key="3">
    <source>
        <dbReference type="Google" id="ProtNLM"/>
    </source>
</evidence>
<sequence length="143" mass="16051">MQDDPFDLKRFIAAQMPVFDTAMAELTRGCKETHWMWFVFPQLRGLGRSEMAIRYGIASLDEARAYLQHRVLGRRLEFATEAVLSADPKSVTTVFGTPDDLKFHSCMSLFDAADGSAWSPYRSALNRWFGGKPDAGTARLLGL</sequence>
<organism evidence="1 2">
    <name type="scientific">Cereibacter ovatus</name>
    <dbReference type="NCBI Taxonomy" id="439529"/>
    <lineage>
        <taxon>Bacteria</taxon>
        <taxon>Pseudomonadati</taxon>
        <taxon>Pseudomonadota</taxon>
        <taxon>Alphaproteobacteria</taxon>
        <taxon>Rhodobacterales</taxon>
        <taxon>Paracoccaceae</taxon>
        <taxon>Cereibacter</taxon>
    </lineage>
</organism>
<dbReference type="PIRSF" id="PIRSF008546">
    <property type="entry name" value="UCP008546"/>
    <property type="match status" value="1"/>
</dbReference>